<name>G2QEL2_THET4</name>
<keyword evidence="2" id="KW-1185">Reference proteome</keyword>
<dbReference type="HOGENOM" id="CLU_2962520_0_0_1"/>
<gene>
    <name evidence="1" type="ORF">MYCTH_2304424</name>
</gene>
<dbReference type="AlphaFoldDB" id="G2QEL2"/>
<dbReference type="InParanoid" id="G2QEL2"/>
<evidence type="ECO:0000313" key="1">
    <source>
        <dbReference type="EMBL" id="AEO57795.1"/>
    </source>
</evidence>
<dbReference type="KEGG" id="mtm:MYCTH_2304424"/>
<dbReference type="EMBL" id="CP003004">
    <property type="protein sequence ID" value="AEO57795.1"/>
    <property type="molecule type" value="Genomic_DNA"/>
</dbReference>
<reference evidence="1 2" key="1">
    <citation type="journal article" date="2011" name="Nat. Biotechnol.">
        <title>Comparative genomic analysis of the thermophilic biomass-degrading fungi Myceliophthora thermophila and Thielavia terrestris.</title>
        <authorList>
            <person name="Berka R.M."/>
            <person name="Grigoriev I.V."/>
            <person name="Otillar R."/>
            <person name="Salamov A."/>
            <person name="Grimwood J."/>
            <person name="Reid I."/>
            <person name="Ishmael N."/>
            <person name="John T."/>
            <person name="Darmond C."/>
            <person name="Moisan M.-C."/>
            <person name="Henrissat B."/>
            <person name="Coutinho P.M."/>
            <person name="Lombard V."/>
            <person name="Natvig D.O."/>
            <person name="Lindquist E."/>
            <person name="Schmutz J."/>
            <person name="Lucas S."/>
            <person name="Harris P."/>
            <person name="Powlowski J."/>
            <person name="Bellemare A."/>
            <person name="Taylor D."/>
            <person name="Butler G."/>
            <person name="de Vries R.P."/>
            <person name="Allijn I.E."/>
            <person name="van den Brink J."/>
            <person name="Ushinsky S."/>
            <person name="Storms R."/>
            <person name="Powell A.J."/>
            <person name="Paulsen I.T."/>
            <person name="Elbourne L.D.H."/>
            <person name="Baker S.E."/>
            <person name="Magnuson J."/>
            <person name="LaBoissiere S."/>
            <person name="Clutterbuck A.J."/>
            <person name="Martinez D."/>
            <person name="Wogulis M."/>
            <person name="de Leon A.L."/>
            <person name="Rey M.W."/>
            <person name="Tsang A."/>
        </authorList>
    </citation>
    <scope>NUCLEOTIDE SEQUENCE [LARGE SCALE GENOMIC DNA]</scope>
    <source>
        <strain evidence="2">ATCC 42464 / BCRC 31852 / DSM 1799</strain>
    </source>
</reference>
<accession>G2QEL2</accession>
<proteinExistence type="predicted"/>
<dbReference type="GeneID" id="11507666"/>
<dbReference type="Proteomes" id="UP000007322">
    <property type="component" value="Chromosome 3"/>
</dbReference>
<sequence>MFPQFRPPIPYIRLSPILFSTVLFKRSENRLAKLAKLSAQSQVPCAKQWARRAKEFSVL</sequence>
<dbReference type="VEuPathDB" id="FungiDB:MYCTH_2304424"/>
<dbReference type="RefSeq" id="XP_003663040.1">
    <property type="nucleotide sequence ID" value="XM_003662992.1"/>
</dbReference>
<organism evidence="1 2">
    <name type="scientific">Thermothelomyces thermophilus (strain ATCC 42464 / BCRC 31852 / DSM 1799)</name>
    <name type="common">Sporotrichum thermophile</name>
    <dbReference type="NCBI Taxonomy" id="573729"/>
    <lineage>
        <taxon>Eukaryota</taxon>
        <taxon>Fungi</taxon>
        <taxon>Dikarya</taxon>
        <taxon>Ascomycota</taxon>
        <taxon>Pezizomycotina</taxon>
        <taxon>Sordariomycetes</taxon>
        <taxon>Sordariomycetidae</taxon>
        <taxon>Sordariales</taxon>
        <taxon>Chaetomiaceae</taxon>
        <taxon>Thermothelomyces</taxon>
    </lineage>
</organism>
<evidence type="ECO:0000313" key="2">
    <source>
        <dbReference type="Proteomes" id="UP000007322"/>
    </source>
</evidence>
<protein>
    <submittedName>
        <fullName evidence="1">Uncharacterized protein</fullName>
    </submittedName>
</protein>